<dbReference type="RefSeq" id="WP_110521671.1">
    <property type="nucleotide sequence ID" value="NZ_PDOF01000004.1"/>
</dbReference>
<name>A0A2W0H4K9_9BACI</name>
<evidence type="ECO:0008006" key="4">
    <source>
        <dbReference type="Google" id="ProtNLM"/>
    </source>
</evidence>
<sequence>MIGKMMILDPPAFRQFFEIKHSKLLSQLIVFGLGLAYGAAGIAANAGFIASFEGDLLRNVLVPLIFLFFGLLSAWITKIGLTVLLWAGARGFGGPGRMAHVYRAASVALIPGILALPLLTGMNVNWLTILAMIFGVAWMFLICVRIHEATQGFGGWKAYAAVFAAFVFFASIYYLVMPTGAL</sequence>
<evidence type="ECO:0000256" key="1">
    <source>
        <dbReference type="SAM" id="Phobius"/>
    </source>
</evidence>
<dbReference type="OrthoDB" id="2427220at2"/>
<organism evidence="2 3">
    <name type="scientific">Alteribacter lacisalsi</name>
    <dbReference type="NCBI Taxonomy" id="2045244"/>
    <lineage>
        <taxon>Bacteria</taxon>
        <taxon>Bacillati</taxon>
        <taxon>Bacillota</taxon>
        <taxon>Bacilli</taxon>
        <taxon>Bacillales</taxon>
        <taxon>Bacillaceae</taxon>
        <taxon>Alteribacter</taxon>
    </lineage>
</organism>
<proteinExistence type="predicted"/>
<dbReference type="EMBL" id="PDOF01000004">
    <property type="protein sequence ID" value="PYZ95546.1"/>
    <property type="molecule type" value="Genomic_DNA"/>
</dbReference>
<comment type="caution">
    <text evidence="2">The sequence shown here is derived from an EMBL/GenBank/DDBJ whole genome shotgun (WGS) entry which is preliminary data.</text>
</comment>
<keyword evidence="1" id="KW-1133">Transmembrane helix</keyword>
<feature type="transmembrane region" description="Helical" evidence="1">
    <location>
        <begin position="158"/>
        <end position="176"/>
    </location>
</feature>
<evidence type="ECO:0000313" key="3">
    <source>
        <dbReference type="Proteomes" id="UP000248066"/>
    </source>
</evidence>
<keyword evidence="1" id="KW-0812">Transmembrane</keyword>
<feature type="transmembrane region" description="Helical" evidence="1">
    <location>
        <begin position="101"/>
        <end position="120"/>
    </location>
</feature>
<dbReference type="AlphaFoldDB" id="A0A2W0H4K9"/>
<keyword evidence="1" id="KW-0472">Membrane</keyword>
<feature type="transmembrane region" description="Helical" evidence="1">
    <location>
        <begin position="64"/>
        <end position="89"/>
    </location>
</feature>
<protein>
    <recommendedName>
        <fullName evidence="4">Yip1 domain-containing protein</fullName>
    </recommendedName>
</protein>
<keyword evidence="3" id="KW-1185">Reference proteome</keyword>
<accession>A0A2W0H4K9</accession>
<dbReference type="Proteomes" id="UP000248066">
    <property type="component" value="Unassembled WGS sequence"/>
</dbReference>
<feature type="transmembrane region" description="Helical" evidence="1">
    <location>
        <begin position="28"/>
        <end position="52"/>
    </location>
</feature>
<reference evidence="2 3" key="1">
    <citation type="submission" date="2017-10" db="EMBL/GenBank/DDBJ databases">
        <title>Bacillus sp. nov., a halophilic bacterium isolated from a Yangshapao Lake.</title>
        <authorList>
            <person name="Wang H."/>
        </authorList>
    </citation>
    <scope>NUCLEOTIDE SEQUENCE [LARGE SCALE GENOMIC DNA]</scope>
    <source>
        <strain evidence="2 3">YSP-3</strain>
    </source>
</reference>
<feature type="transmembrane region" description="Helical" evidence="1">
    <location>
        <begin position="126"/>
        <end position="146"/>
    </location>
</feature>
<evidence type="ECO:0000313" key="2">
    <source>
        <dbReference type="EMBL" id="PYZ95546.1"/>
    </source>
</evidence>
<gene>
    <name evidence="2" type="ORF">CR205_18625</name>
</gene>